<dbReference type="Pfam" id="PF13041">
    <property type="entry name" value="PPR_2"/>
    <property type="match status" value="1"/>
</dbReference>
<evidence type="ECO:0008006" key="4">
    <source>
        <dbReference type="Google" id="ProtNLM"/>
    </source>
</evidence>
<organism evidence="3">
    <name type="scientific">Cucumis melo</name>
    <name type="common">Muskmelon</name>
    <dbReference type="NCBI Taxonomy" id="3656"/>
    <lineage>
        <taxon>Eukaryota</taxon>
        <taxon>Viridiplantae</taxon>
        <taxon>Streptophyta</taxon>
        <taxon>Embryophyta</taxon>
        <taxon>Tracheophyta</taxon>
        <taxon>Spermatophyta</taxon>
        <taxon>Magnoliopsida</taxon>
        <taxon>eudicotyledons</taxon>
        <taxon>Gunneridae</taxon>
        <taxon>Pentapetalae</taxon>
        <taxon>rosids</taxon>
        <taxon>fabids</taxon>
        <taxon>Cucurbitales</taxon>
        <taxon>Cucurbitaceae</taxon>
        <taxon>Benincaseae</taxon>
        <taxon>Cucumis</taxon>
    </lineage>
</organism>
<evidence type="ECO:0000256" key="1">
    <source>
        <dbReference type="ARBA" id="ARBA00022737"/>
    </source>
</evidence>
<dbReference type="Gramene" id="MELO3C006182.2.1">
    <property type="protein sequence ID" value="MELO3C006182.2.1"/>
    <property type="gene ID" value="MELO3C006182.2"/>
</dbReference>
<feature type="repeat" description="PPR" evidence="2">
    <location>
        <begin position="309"/>
        <end position="343"/>
    </location>
</feature>
<dbReference type="PANTHER" id="PTHR46862:SF3">
    <property type="entry name" value="OS07G0661900 PROTEIN"/>
    <property type="match status" value="1"/>
</dbReference>
<protein>
    <recommendedName>
        <fullName evidence="4">Pentatricopeptide repeat-containing protein</fullName>
    </recommendedName>
</protein>
<dbReference type="GO" id="GO:0009507">
    <property type="term" value="C:chloroplast"/>
    <property type="evidence" value="ECO:0007669"/>
    <property type="project" value="EnsemblPlants"/>
</dbReference>
<feature type="repeat" description="PPR" evidence="2">
    <location>
        <begin position="274"/>
        <end position="308"/>
    </location>
</feature>
<keyword evidence="1" id="KW-0677">Repeat</keyword>
<feature type="repeat" description="PPR" evidence="2">
    <location>
        <begin position="239"/>
        <end position="273"/>
    </location>
</feature>
<evidence type="ECO:0000313" key="3">
    <source>
        <dbReference type="EnsemblPlants" id="MELO3C006182.2.1"/>
    </source>
</evidence>
<dbReference type="Gene3D" id="1.25.40.10">
    <property type="entry name" value="Tetratricopeptide repeat domain"/>
    <property type="match status" value="2"/>
</dbReference>
<dbReference type="PROSITE" id="PS51375">
    <property type="entry name" value="PPR"/>
    <property type="match status" value="4"/>
</dbReference>
<dbReference type="InterPro" id="IPR002885">
    <property type="entry name" value="PPR_rpt"/>
</dbReference>
<proteinExistence type="predicted"/>
<dbReference type="GO" id="GO:0005739">
    <property type="term" value="C:mitochondrion"/>
    <property type="evidence" value="ECO:0007669"/>
    <property type="project" value="EnsemblPlants"/>
</dbReference>
<dbReference type="PANTHER" id="PTHR46862">
    <property type="entry name" value="OS07G0661900 PROTEIN"/>
    <property type="match status" value="1"/>
</dbReference>
<feature type="repeat" description="PPR" evidence="2">
    <location>
        <begin position="169"/>
        <end position="203"/>
    </location>
</feature>
<dbReference type="NCBIfam" id="TIGR00756">
    <property type="entry name" value="PPR"/>
    <property type="match status" value="2"/>
</dbReference>
<dbReference type="AlphaFoldDB" id="A0A9I9CNH3"/>
<evidence type="ECO:0000256" key="2">
    <source>
        <dbReference type="PROSITE-ProRule" id="PRU00708"/>
    </source>
</evidence>
<sequence>MHISTSNILYQLHLPLVNGTSNTSSSRYWKDSIVLNSRRRCSQMATVTAIVDELHKLESEREKPRFRWVEVGYNITETQKQAISQLPPKMTKKCKAVMKQIICFSPQKGELSDMLAAWVRIMKPERADWLSVLKHLRILNHPLYIQIGTSSSASLVAEAALVEITFEANTRDYTKIIHHYGKQNQLEDAEKVLLTMRERGFACDQITLTTMIHIYSKADKLKLAKQTFEELKLLEQSLDKRSYGAMIMAYVRAGLPEEGEKILKEMDAKDIYAGSEVYKALLRAYSMAGDAEGAQRVFDAIQLAAIPPDEKLCGLLMNAYLMAGQSRKAQIAFDNMRRAGIEPSDKCIALALSAYEKENRLNAALELLIDLEKDNVMVGKEASQILAAWLKRLGVVEEIEIVLREYTAKEVNR</sequence>
<dbReference type="InterPro" id="IPR011990">
    <property type="entry name" value="TPR-like_helical_dom_sf"/>
</dbReference>
<name>A0A9I9CNH3_CUCME</name>
<reference evidence="3" key="1">
    <citation type="submission" date="2023-03" db="UniProtKB">
        <authorList>
            <consortium name="EnsemblPlants"/>
        </authorList>
    </citation>
    <scope>IDENTIFICATION</scope>
</reference>
<dbReference type="EnsemblPlants" id="MELO3C006182.2.1">
    <property type="protein sequence ID" value="MELO3C006182.2.1"/>
    <property type="gene ID" value="MELO3C006182.2"/>
</dbReference>
<accession>A0A9I9CNH3</accession>
<dbReference type="Pfam" id="PF01535">
    <property type="entry name" value="PPR"/>
    <property type="match status" value="3"/>
</dbReference>